<protein>
    <submittedName>
        <fullName evidence="1">Uncharacterized protein</fullName>
    </submittedName>
</protein>
<name>A0A2T1K9W5_9GAMM</name>
<accession>A0A2T1K9W5</accession>
<evidence type="ECO:0000313" key="2">
    <source>
        <dbReference type="Proteomes" id="UP000238385"/>
    </source>
</evidence>
<dbReference type="Proteomes" id="UP000238385">
    <property type="component" value="Unassembled WGS sequence"/>
</dbReference>
<reference evidence="1 2" key="1">
    <citation type="submission" date="2018-03" db="EMBL/GenBank/DDBJ databases">
        <title>Marinobacter brunus sp. nov., a marine bacterium of Gamma-proteobacteria isolated from the surface seawater of the South China Sea.</title>
        <authorList>
            <person name="Cheng H."/>
            <person name="Wu Y.-H."/>
            <person name="Xamxidin M."/>
            <person name="Xu X.-W."/>
        </authorList>
    </citation>
    <scope>NUCLEOTIDE SEQUENCE [LARGE SCALE GENOMIC DNA]</scope>
    <source>
        <strain evidence="1 2">JCM 30472</strain>
    </source>
</reference>
<dbReference type="AlphaFoldDB" id="A0A2T1K9W5"/>
<evidence type="ECO:0000313" key="1">
    <source>
        <dbReference type="EMBL" id="PSF06907.1"/>
    </source>
</evidence>
<dbReference type="RefSeq" id="WP_106673531.1">
    <property type="nucleotide sequence ID" value="NZ_BMFE01000002.1"/>
</dbReference>
<gene>
    <name evidence="1" type="ORF">C7H08_17700</name>
</gene>
<dbReference type="EMBL" id="PXNN01000017">
    <property type="protein sequence ID" value="PSF06907.1"/>
    <property type="molecule type" value="Genomic_DNA"/>
</dbReference>
<organism evidence="1 2">
    <name type="scientific">Marinobacter halophilus</name>
    <dbReference type="NCBI Taxonomy" id="1323740"/>
    <lineage>
        <taxon>Bacteria</taxon>
        <taxon>Pseudomonadati</taxon>
        <taxon>Pseudomonadota</taxon>
        <taxon>Gammaproteobacteria</taxon>
        <taxon>Pseudomonadales</taxon>
        <taxon>Marinobacteraceae</taxon>
        <taxon>Marinobacter</taxon>
    </lineage>
</organism>
<keyword evidence="2" id="KW-1185">Reference proteome</keyword>
<proteinExistence type="predicted"/>
<sequence>MVALIKEVYSKEDACHLYGYDLLNETYLGSRYVVTFGLSLEALSPSEALEKLYGFRGHIFRFKDKKEFLKMFDTKLDGPLNH</sequence>
<comment type="caution">
    <text evidence="1">The sequence shown here is derived from an EMBL/GenBank/DDBJ whole genome shotgun (WGS) entry which is preliminary data.</text>
</comment>